<keyword evidence="2" id="KW-1133">Transmembrane helix</keyword>
<feature type="transmembrane region" description="Helical" evidence="2">
    <location>
        <begin position="963"/>
        <end position="982"/>
    </location>
</feature>
<dbReference type="Gene3D" id="1.20.1640.10">
    <property type="entry name" value="Multidrug efflux transporter AcrB transmembrane domain"/>
    <property type="match status" value="2"/>
</dbReference>
<protein>
    <submittedName>
        <fullName evidence="3">Cobalt-zinc-cadmium resistance protein CzcA</fullName>
    </submittedName>
</protein>
<dbReference type="PANTHER" id="PTHR32063">
    <property type="match status" value="1"/>
</dbReference>
<feature type="transmembrane region" description="Helical" evidence="2">
    <location>
        <begin position="466"/>
        <end position="490"/>
    </location>
</feature>
<evidence type="ECO:0000313" key="4">
    <source>
        <dbReference type="Proteomes" id="UP000289200"/>
    </source>
</evidence>
<feature type="transmembrane region" description="Helical" evidence="2">
    <location>
        <begin position="861"/>
        <end position="880"/>
    </location>
</feature>
<dbReference type="SUPFAM" id="SSF82714">
    <property type="entry name" value="Multidrug efflux transporter AcrB TolC docking domain, DN and DC subdomains"/>
    <property type="match status" value="2"/>
</dbReference>
<accession>A0A3S4F9E1</accession>
<reference evidence="4" key="1">
    <citation type="submission" date="2018-10" db="EMBL/GenBank/DDBJ databases">
        <authorList>
            <person name="Peiro R."/>
            <person name="Begona"/>
            <person name="Cbmso G."/>
            <person name="Lopez M."/>
            <person name="Gonzalez S."/>
            <person name="Sacristan E."/>
            <person name="Castillo E."/>
        </authorList>
    </citation>
    <scope>NUCLEOTIDE SEQUENCE [LARGE SCALE GENOMIC DNA]</scope>
</reference>
<feature type="transmembrane region" description="Helical" evidence="2">
    <location>
        <begin position="912"/>
        <end position="928"/>
    </location>
</feature>
<feature type="transmembrane region" description="Helical" evidence="2">
    <location>
        <begin position="887"/>
        <end position="906"/>
    </location>
</feature>
<comment type="caution">
    <text evidence="3">The sequence shown here is derived from an EMBL/GenBank/DDBJ whole genome shotgun (WGS) entry which is preliminary data.</text>
</comment>
<dbReference type="Gene3D" id="3.30.70.1430">
    <property type="entry name" value="Multidrug efflux transporter AcrB pore domain"/>
    <property type="match status" value="2"/>
</dbReference>
<dbReference type="SUPFAM" id="SSF82866">
    <property type="entry name" value="Multidrug efflux transporter AcrB transmembrane domain"/>
    <property type="match status" value="2"/>
</dbReference>
<dbReference type="EMBL" id="UWOC01000148">
    <property type="protein sequence ID" value="VCU08864.1"/>
    <property type="molecule type" value="Genomic_DNA"/>
</dbReference>
<feature type="transmembrane region" description="Helical" evidence="2">
    <location>
        <begin position="528"/>
        <end position="548"/>
    </location>
</feature>
<evidence type="ECO:0000313" key="3">
    <source>
        <dbReference type="EMBL" id="VCU08864.1"/>
    </source>
</evidence>
<feature type="transmembrane region" description="Helical" evidence="2">
    <location>
        <begin position="988"/>
        <end position="1012"/>
    </location>
</feature>
<feature type="transmembrane region" description="Helical" evidence="2">
    <location>
        <begin position="364"/>
        <end position="385"/>
    </location>
</feature>
<dbReference type="Gene3D" id="3.30.70.1440">
    <property type="entry name" value="Multidrug efflux transporter AcrB pore domain"/>
    <property type="match status" value="1"/>
</dbReference>
<dbReference type="InterPro" id="IPR027463">
    <property type="entry name" value="AcrB_DN_DC_subdom"/>
</dbReference>
<dbReference type="Proteomes" id="UP000289200">
    <property type="component" value="Unassembled WGS sequence"/>
</dbReference>
<feature type="region of interest" description="Disordered" evidence="1">
    <location>
        <begin position="1024"/>
        <end position="1059"/>
    </location>
</feature>
<dbReference type="PRINTS" id="PR00702">
    <property type="entry name" value="ACRIFLAVINRP"/>
</dbReference>
<sequence length="1059" mass="114542">MRRFNLSAWAVAHPTLVLFLILMVAASGALAYRQLGRAEDPSFTIKVAVVTAAWPGATTEEMQFQVAERIEKKLQELPWFYKVVTYSKPGFMAALMEFRDTTPPGQVPWLFYLVRKKMADLAPDLPEGVIGPYINDEYGDVDSVLYTVRSDGADYAQLKRVAEAMRKRLLKVPNVTKVVIYGTQEERIFVDFDHVKLATLGIAPQAIFDSIAKQNALTPAGVVQSAAPRIPLRVTGALDGVETVKETPVAGPNGTVFRLGDIATVTRGFVDPPEQLIRQRGVPALAVGVVMQRGANILHFGRDIDAAMAEIERETPVGFTYERIANQPTIVEDAIGDFMSSFVEALAIVLAVSFLSLGWRTGVVVALSVPLVLGIVFTIMLMMGLDLHRVTLGALIIALGLLVDDAIIAVEMMVVKMEQGFDRARAASFAWVSTAFPMLTGTLVTAAGFLPIGFAASATGEYAGGIFWVVAIALLASWVVAVVFTPYLGVKLLPDFSQHHGGDPDAIYQTRLYQRLRAAIAWCVHRRVAVVVGTVLMFIAAVIGFGRVSQQFFPVSERHELFVQLRLPEGTAIGATLETAKRAEALLAGDEDAATWTTYVGQGPPRFWLGLSPALPNEAYAEIVVVAKDVPARERIKAKIERAVAAGALAESRVRVDRFSFGPPVGFPVQFRVVGPDPNTVRGIAYQVRDVMRADRDTIEPQLDWNEQMPTVRLVLDQDRARALGLDPQTVAQTLQTLVTGYRVTTIRDRTEKVGVVARAVAPQRGDLGAIGDLTVISRNGVPVPLSQVARIEQGHEEAILWRRNRDMAITVRTDIRDGVQAPDVSSRIWTALADLRGRLPEGYRLEIGGAIEESSKANEALIAVFPLMIVTMLTILMVQLQSFSRLLLVLLTAPLGLIGAAAGLLVSGMPFGFVALLGLIALAGMIIRNTVILVDQIEHDVAAGSTRGQAIIDATVRRARPVVLTALAAVLAMIPLSRSGFWGPMAVTIMGGLLVATALTLLFLPALYALWFRRSLDERGPGLADDDPASALAADPAAHDEAAAPATGRLPTPEPHRP</sequence>
<dbReference type="Gene3D" id="3.30.2090.10">
    <property type="entry name" value="Multidrug efflux transporter AcrB TolC docking domain, DN and DC subdomains"/>
    <property type="match status" value="2"/>
</dbReference>
<dbReference type="GO" id="GO:0005886">
    <property type="term" value="C:plasma membrane"/>
    <property type="evidence" value="ECO:0007669"/>
    <property type="project" value="TreeGrafter"/>
</dbReference>
<dbReference type="OrthoDB" id="9798415at2"/>
<keyword evidence="2" id="KW-0472">Membrane</keyword>
<feature type="transmembrane region" description="Helical" evidence="2">
    <location>
        <begin position="426"/>
        <end position="454"/>
    </location>
</feature>
<organism evidence="3 4">
    <name type="scientific">Rhodoplanes serenus</name>
    <dbReference type="NCBI Taxonomy" id="200615"/>
    <lineage>
        <taxon>Bacteria</taxon>
        <taxon>Pseudomonadati</taxon>
        <taxon>Pseudomonadota</taxon>
        <taxon>Alphaproteobacteria</taxon>
        <taxon>Hyphomicrobiales</taxon>
        <taxon>Nitrobacteraceae</taxon>
        <taxon>Rhodoplanes</taxon>
    </lineage>
</organism>
<proteinExistence type="predicted"/>
<dbReference type="RefSeq" id="WP_129609344.1">
    <property type="nucleotide sequence ID" value="NZ_UWOC01000148.1"/>
</dbReference>
<feature type="transmembrane region" description="Helical" evidence="2">
    <location>
        <begin position="338"/>
        <end position="357"/>
    </location>
</feature>
<evidence type="ECO:0000256" key="1">
    <source>
        <dbReference type="SAM" id="MobiDB-lite"/>
    </source>
</evidence>
<gene>
    <name evidence="3" type="primary">czcA_8</name>
    <name evidence="3" type="ORF">RHODGE_RHODGE_02622</name>
</gene>
<feature type="transmembrane region" description="Helical" evidence="2">
    <location>
        <begin position="391"/>
        <end position="414"/>
    </location>
</feature>
<name>A0A3S4F9E1_9BRAD</name>
<dbReference type="SUPFAM" id="SSF82693">
    <property type="entry name" value="Multidrug efflux transporter AcrB pore domain, PN1, PN2, PC1 and PC2 subdomains"/>
    <property type="match status" value="2"/>
</dbReference>
<dbReference type="GO" id="GO:0042910">
    <property type="term" value="F:xenobiotic transmembrane transporter activity"/>
    <property type="evidence" value="ECO:0007669"/>
    <property type="project" value="TreeGrafter"/>
</dbReference>
<evidence type="ECO:0000256" key="2">
    <source>
        <dbReference type="SAM" id="Phobius"/>
    </source>
</evidence>
<dbReference type="AlphaFoldDB" id="A0A3S4F9E1"/>
<dbReference type="Gene3D" id="3.30.70.1320">
    <property type="entry name" value="Multidrug efflux transporter AcrB pore domain like"/>
    <property type="match status" value="1"/>
</dbReference>
<dbReference type="InterPro" id="IPR001036">
    <property type="entry name" value="Acrflvin-R"/>
</dbReference>
<dbReference type="PANTHER" id="PTHR32063:SF18">
    <property type="entry name" value="CATION EFFLUX SYSTEM PROTEIN"/>
    <property type="match status" value="1"/>
</dbReference>
<keyword evidence="2" id="KW-0812">Transmembrane</keyword>
<dbReference type="Pfam" id="PF00873">
    <property type="entry name" value="ACR_tran"/>
    <property type="match status" value="1"/>
</dbReference>
<keyword evidence="4" id="KW-1185">Reference proteome</keyword>